<sequence length="113" mass="12806">MSNFVSNEDQLNVALENNQQTIEVRGSFANDVARRKNIMPSMVKNVLLGMIISVIAMIYSGIEFATILIVTSTTVVFILGILFLITRSSEFKKINQDYIIKDKSTDYLLLKRK</sequence>
<dbReference type="EMBL" id="FMYL01000007">
    <property type="protein sequence ID" value="SDB98738.1"/>
    <property type="molecule type" value="Genomic_DNA"/>
</dbReference>
<keyword evidence="1" id="KW-0472">Membrane</keyword>
<feature type="transmembrane region" description="Helical" evidence="1">
    <location>
        <begin position="42"/>
        <end position="59"/>
    </location>
</feature>
<feature type="transmembrane region" description="Helical" evidence="1">
    <location>
        <begin position="65"/>
        <end position="85"/>
    </location>
</feature>
<keyword evidence="3" id="KW-1185">Reference proteome</keyword>
<dbReference type="Proteomes" id="UP000242501">
    <property type="component" value="Unassembled WGS sequence"/>
</dbReference>
<dbReference type="AlphaFoldDB" id="A0A1G6HX62"/>
<proteinExistence type="predicted"/>
<accession>A0A1G6HX62</accession>
<organism evidence="2 3">
    <name type="scientific">Acinetobacter boissieri</name>
    <dbReference type="NCBI Taxonomy" id="1219383"/>
    <lineage>
        <taxon>Bacteria</taxon>
        <taxon>Pseudomonadati</taxon>
        <taxon>Pseudomonadota</taxon>
        <taxon>Gammaproteobacteria</taxon>
        <taxon>Moraxellales</taxon>
        <taxon>Moraxellaceae</taxon>
        <taxon>Acinetobacter</taxon>
    </lineage>
</organism>
<reference evidence="3" key="1">
    <citation type="submission" date="2016-09" db="EMBL/GenBank/DDBJ databases">
        <authorList>
            <person name="Varghese N."/>
            <person name="Submissions S."/>
        </authorList>
    </citation>
    <scope>NUCLEOTIDE SEQUENCE [LARGE SCALE GENOMIC DNA]</scope>
    <source>
        <strain evidence="3">ANC 4422</strain>
    </source>
</reference>
<evidence type="ECO:0000256" key="1">
    <source>
        <dbReference type="SAM" id="Phobius"/>
    </source>
</evidence>
<gene>
    <name evidence="2" type="ORF">SAMN05421733_10789</name>
</gene>
<keyword evidence="1" id="KW-0812">Transmembrane</keyword>
<protein>
    <submittedName>
        <fullName evidence="2">Uncharacterized protein</fullName>
    </submittedName>
</protein>
<dbReference type="RefSeq" id="WP_092748556.1">
    <property type="nucleotide sequence ID" value="NZ_FMYL01000007.1"/>
</dbReference>
<evidence type="ECO:0000313" key="3">
    <source>
        <dbReference type="Proteomes" id="UP000242501"/>
    </source>
</evidence>
<evidence type="ECO:0000313" key="2">
    <source>
        <dbReference type="EMBL" id="SDB98738.1"/>
    </source>
</evidence>
<keyword evidence="1" id="KW-1133">Transmembrane helix</keyword>
<name>A0A1G6HX62_9GAMM</name>